<feature type="chain" id="PRO_5027139447" description="Dirigent protein" evidence="1">
    <location>
        <begin position="23"/>
        <end position="154"/>
    </location>
</feature>
<dbReference type="InterPro" id="IPR004265">
    <property type="entry name" value="Dirigent"/>
</dbReference>
<dbReference type="PANTHER" id="PTHR21495">
    <property type="entry name" value="NUCLEOPORIN-RELATED"/>
    <property type="match status" value="1"/>
</dbReference>
<keyword evidence="1" id="KW-0052">Apoplast</keyword>
<dbReference type="Pfam" id="PF03018">
    <property type="entry name" value="Dirigent"/>
    <property type="match status" value="1"/>
</dbReference>
<keyword evidence="2" id="KW-1185">Reference proteome</keyword>
<dbReference type="Proteomes" id="UP000504604">
    <property type="component" value="Linkage group LG4"/>
</dbReference>
<comment type="function">
    <text evidence="1">Dirigent proteins impart stereoselectivity on the phenoxy radical-coupling reaction, yielding optically active lignans from two molecules of coniferyl alcohol in the biosynthesis of lignans, flavonolignans, and alkaloids and thus plays a central role in plant secondary metabolism.</text>
</comment>
<reference evidence="3" key="1">
    <citation type="submission" date="2025-08" db="UniProtKB">
        <authorList>
            <consortium name="RefSeq"/>
        </authorList>
    </citation>
    <scope>IDENTIFICATION</scope>
</reference>
<dbReference type="KEGG" id="sind:105160148"/>
<comment type="similarity">
    <text evidence="1">Belongs to the plant dirigent protein family.</text>
</comment>
<evidence type="ECO:0000313" key="3">
    <source>
        <dbReference type="RefSeq" id="XP_011075714.1"/>
    </source>
</evidence>
<comment type="subcellular location">
    <subcellularLocation>
        <location evidence="1">Secreted</location>
        <location evidence="1">Extracellular space</location>
        <location evidence="1">Apoplast</location>
    </subcellularLocation>
</comment>
<proteinExistence type="inferred from homology"/>
<keyword evidence="1" id="KW-0964">Secreted</keyword>
<protein>
    <recommendedName>
        <fullName evidence="1">Dirigent protein</fullName>
    </recommendedName>
</protein>
<name>A0A6I9SZ77_SESIN</name>
<gene>
    <name evidence="3" type="primary">LOC105160148</name>
</gene>
<dbReference type="InParanoid" id="A0A6I9SZ77"/>
<sequence>MEKVVLVAWILVLSVWTTPVLSKYYSESRPYESVQEKRTHLRFYVHDILSGNKPSAVQIAGPNTTKKEDGPTPFGSTFAINDLLTEGPEITSKVIGNARGIYVSSSQDKDLTLVLYIDLGFTSGKFKGSSLNNDYQWTVWNYVLTIVRKFAKVS</sequence>
<dbReference type="RefSeq" id="XP_011075714.1">
    <property type="nucleotide sequence ID" value="XM_011077412.2"/>
</dbReference>
<comment type="subunit">
    <text evidence="1">Homodimer.</text>
</comment>
<dbReference type="GeneID" id="105160148"/>
<keyword evidence="1" id="KW-0732">Signal</keyword>
<organism evidence="2 3">
    <name type="scientific">Sesamum indicum</name>
    <name type="common">Oriental sesame</name>
    <name type="synonym">Sesamum orientale</name>
    <dbReference type="NCBI Taxonomy" id="4182"/>
    <lineage>
        <taxon>Eukaryota</taxon>
        <taxon>Viridiplantae</taxon>
        <taxon>Streptophyta</taxon>
        <taxon>Embryophyta</taxon>
        <taxon>Tracheophyta</taxon>
        <taxon>Spermatophyta</taxon>
        <taxon>Magnoliopsida</taxon>
        <taxon>eudicotyledons</taxon>
        <taxon>Gunneridae</taxon>
        <taxon>Pentapetalae</taxon>
        <taxon>asterids</taxon>
        <taxon>lamiids</taxon>
        <taxon>Lamiales</taxon>
        <taxon>Pedaliaceae</taxon>
        <taxon>Sesamum</taxon>
    </lineage>
</organism>
<evidence type="ECO:0000256" key="1">
    <source>
        <dbReference type="RuleBase" id="RU363099"/>
    </source>
</evidence>
<dbReference type="AlphaFoldDB" id="A0A6I9SZ77"/>
<evidence type="ECO:0000313" key="2">
    <source>
        <dbReference type="Proteomes" id="UP000504604"/>
    </source>
</evidence>
<accession>A0A6I9SZ77</accession>
<feature type="signal peptide" evidence="1">
    <location>
        <begin position="1"/>
        <end position="22"/>
    </location>
</feature>
<dbReference type="OrthoDB" id="1864232at2759"/>
<dbReference type="GO" id="GO:0048046">
    <property type="term" value="C:apoplast"/>
    <property type="evidence" value="ECO:0007669"/>
    <property type="project" value="UniProtKB-SubCell"/>
</dbReference>